<evidence type="ECO:0000313" key="7">
    <source>
        <dbReference type="EMBL" id="MDT0267291.1"/>
    </source>
</evidence>
<reference evidence="8" key="1">
    <citation type="submission" date="2023-07" db="EMBL/GenBank/DDBJ databases">
        <title>30 novel species of actinomycetes from the DSMZ collection.</title>
        <authorList>
            <person name="Nouioui I."/>
        </authorList>
    </citation>
    <scope>NUCLEOTIDE SEQUENCE [LARGE SCALE GENOMIC DNA]</scope>
    <source>
        <strain evidence="8">DSM 44915</strain>
    </source>
</reference>
<dbReference type="Proteomes" id="UP001183410">
    <property type="component" value="Unassembled WGS sequence"/>
</dbReference>
<feature type="transmembrane region" description="Helical" evidence="5">
    <location>
        <begin position="220"/>
        <end position="240"/>
    </location>
</feature>
<feature type="transmembrane region" description="Helical" evidence="5">
    <location>
        <begin position="302"/>
        <end position="320"/>
    </location>
</feature>
<evidence type="ECO:0000256" key="5">
    <source>
        <dbReference type="SAM" id="Phobius"/>
    </source>
</evidence>
<evidence type="ECO:0000256" key="1">
    <source>
        <dbReference type="ARBA" id="ARBA00004651"/>
    </source>
</evidence>
<feature type="transmembrane region" description="Helical" evidence="5">
    <location>
        <begin position="161"/>
        <end position="183"/>
    </location>
</feature>
<feature type="transmembrane region" description="Helical" evidence="5">
    <location>
        <begin position="77"/>
        <end position="95"/>
    </location>
</feature>
<dbReference type="Gene3D" id="1.20.1250.20">
    <property type="entry name" value="MFS general substrate transporter like domains"/>
    <property type="match status" value="1"/>
</dbReference>
<feature type="transmembrane region" description="Helical" evidence="5">
    <location>
        <begin position="367"/>
        <end position="387"/>
    </location>
</feature>
<dbReference type="Pfam" id="PF07690">
    <property type="entry name" value="MFS_1"/>
    <property type="match status" value="1"/>
</dbReference>
<evidence type="ECO:0000259" key="6">
    <source>
        <dbReference type="PROSITE" id="PS50850"/>
    </source>
</evidence>
<gene>
    <name evidence="7" type="ORF">RM844_13455</name>
</gene>
<dbReference type="PANTHER" id="PTHR23527:SF1">
    <property type="entry name" value="BLL3282 PROTEIN"/>
    <property type="match status" value="1"/>
</dbReference>
<keyword evidence="4 5" id="KW-0472">Membrane</keyword>
<feature type="transmembrane region" description="Helical" evidence="5">
    <location>
        <begin position="134"/>
        <end position="155"/>
    </location>
</feature>
<comment type="caution">
    <text evidence="7">The sequence shown here is derived from an EMBL/GenBank/DDBJ whole genome shotgun (WGS) entry which is preliminary data.</text>
</comment>
<evidence type="ECO:0000256" key="3">
    <source>
        <dbReference type="ARBA" id="ARBA00022989"/>
    </source>
</evidence>
<evidence type="ECO:0000256" key="4">
    <source>
        <dbReference type="ARBA" id="ARBA00023136"/>
    </source>
</evidence>
<dbReference type="InterPro" id="IPR020846">
    <property type="entry name" value="MFS_dom"/>
</dbReference>
<keyword evidence="3 5" id="KW-1133">Transmembrane helix</keyword>
<dbReference type="InterPro" id="IPR036259">
    <property type="entry name" value="MFS_trans_sf"/>
</dbReference>
<feature type="transmembrane region" description="Helical" evidence="5">
    <location>
        <begin position="277"/>
        <end position="296"/>
    </location>
</feature>
<dbReference type="PANTHER" id="PTHR23527">
    <property type="entry name" value="BLL3282 PROTEIN"/>
    <property type="match status" value="1"/>
</dbReference>
<feature type="transmembrane region" description="Helical" evidence="5">
    <location>
        <begin position="341"/>
        <end position="361"/>
    </location>
</feature>
<keyword evidence="8" id="KW-1185">Reference proteome</keyword>
<protein>
    <submittedName>
        <fullName evidence="7">MFS transporter</fullName>
    </submittedName>
</protein>
<evidence type="ECO:0000256" key="2">
    <source>
        <dbReference type="ARBA" id="ARBA00022692"/>
    </source>
</evidence>
<comment type="subcellular location">
    <subcellularLocation>
        <location evidence="1">Cell membrane</location>
        <topology evidence="1">Multi-pass membrane protein</topology>
    </subcellularLocation>
</comment>
<evidence type="ECO:0000313" key="8">
    <source>
        <dbReference type="Proteomes" id="UP001183410"/>
    </source>
</evidence>
<feature type="domain" description="Major facilitator superfamily (MFS) profile" evidence="6">
    <location>
        <begin position="11"/>
        <end position="394"/>
    </location>
</feature>
<sequence>MHHRSTLRTSGIASLLLVTLCCFSGFALLLPVTPAWARHGGADEFGSGLVTAVLMLTTVLAQLALNAVLHRLGWARTLALGALLLGLPALVQALGDELWLILLTTAVRGAGFGVITVCGSIAAAALAPPGRRGAVIGLYGLAIAVPQIVLTPAAPWLVDSFALPAIIACGAVPVLALAGVLPLGRAVEAAGLAGAGDAPQAPRPAAGSAAATLRRVRRPLLLLLLVTTSGGAVLTFTPQFVSSSALAAGALLTFTGPAAVARWAFGTLADRLSPRLLGAVLLPVAGAGLLLVAFALRSDAMSAPALLAGILLLGTAYGGLQTVTLVQALDLAGERSRTTASVAWNIGFDAGTGLGSLLLGFSAQVSSFAMGFAALATVTLTASAALLRPGAGRRG</sequence>
<organism evidence="7 8">
    <name type="scientific">Streptomyces chisholmiae</name>
    <dbReference type="NCBI Taxonomy" id="3075540"/>
    <lineage>
        <taxon>Bacteria</taxon>
        <taxon>Bacillati</taxon>
        <taxon>Actinomycetota</taxon>
        <taxon>Actinomycetes</taxon>
        <taxon>Kitasatosporales</taxon>
        <taxon>Streptomycetaceae</taxon>
        <taxon>Streptomyces</taxon>
    </lineage>
</organism>
<dbReference type="EMBL" id="JAVREO010000007">
    <property type="protein sequence ID" value="MDT0267291.1"/>
    <property type="molecule type" value="Genomic_DNA"/>
</dbReference>
<dbReference type="SUPFAM" id="SSF103473">
    <property type="entry name" value="MFS general substrate transporter"/>
    <property type="match status" value="1"/>
</dbReference>
<feature type="transmembrane region" description="Helical" evidence="5">
    <location>
        <begin position="47"/>
        <end position="65"/>
    </location>
</feature>
<dbReference type="PROSITE" id="PS50850">
    <property type="entry name" value="MFS"/>
    <property type="match status" value="1"/>
</dbReference>
<dbReference type="RefSeq" id="WP_311667351.1">
    <property type="nucleotide sequence ID" value="NZ_JAVREO010000007.1"/>
</dbReference>
<proteinExistence type="predicted"/>
<feature type="transmembrane region" description="Helical" evidence="5">
    <location>
        <begin position="101"/>
        <end position="127"/>
    </location>
</feature>
<keyword evidence="2 5" id="KW-0812">Transmembrane</keyword>
<feature type="transmembrane region" description="Helical" evidence="5">
    <location>
        <begin position="246"/>
        <end position="265"/>
    </location>
</feature>
<name>A0ABU2JRA9_9ACTN</name>
<dbReference type="InterPro" id="IPR011701">
    <property type="entry name" value="MFS"/>
</dbReference>
<accession>A0ABU2JRA9</accession>
<dbReference type="InterPro" id="IPR052952">
    <property type="entry name" value="MFS-Transporter"/>
</dbReference>